<dbReference type="InterPro" id="IPR050190">
    <property type="entry name" value="UPF0213_domain"/>
</dbReference>
<dbReference type="EMBL" id="JAKZGS010000008">
    <property type="protein sequence ID" value="MCH7398605.1"/>
    <property type="molecule type" value="Genomic_DNA"/>
</dbReference>
<dbReference type="Proteomes" id="UP001165488">
    <property type="component" value="Unassembled WGS sequence"/>
</dbReference>
<evidence type="ECO:0000313" key="3">
    <source>
        <dbReference type="EMBL" id="MCH7398605.1"/>
    </source>
</evidence>
<dbReference type="RefSeq" id="WP_241275116.1">
    <property type="nucleotide sequence ID" value="NZ_JAKZGS010000008.1"/>
</dbReference>
<reference evidence="3" key="1">
    <citation type="submission" date="2022-03" db="EMBL/GenBank/DDBJ databases">
        <title>De novo assembled genomes of Belliella spp. (Cyclobacteriaceae) strains.</title>
        <authorList>
            <person name="Szabo A."/>
            <person name="Korponai K."/>
            <person name="Felfoldi T."/>
        </authorList>
    </citation>
    <scope>NUCLEOTIDE SEQUENCE</scope>
    <source>
        <strain evidence="3">DSM 107340</strain>
    </source>
</reference>
<comment type="caution">
    <text evidence="3">The sequence shown here is derived from an EMBL/GenBank/DDBJ whole genome shotgun (WGS) entry which is preliminary data.</text>
</comment>
<gene>
    <name evidence="3" type="ORF">MM236_11420</name>
</gene>
<accession>A0ABS9UQZ0</accession>
<proteinExistence type="inferred from homology"/>
<evidence type="ECO:0000259" key="2">
    <source>
        <dbReference type="PROSITE" id="PS50164"/>
    </source>
</evidence>
<dbReference type="CDD" id="cd10449">
    <property type="entry name" value="GIY-YIG_SLX1_like"/>
    <property type="match status" value="1"/>
</dbReference>
<keyword evidence="4" id="KW-1185">Reference proteome</keyword>
<name>A0ABS9UQZ0_9BACT</name>
<dbReference type="Pfam" id="PF01541">
    <property type="entry name" value="GIY-YIG"/>
    <property type="match status" value="1"/>
</dbReference>
<organism evidence="3 4">
    <name type="scientific">Belliella calami</name>
    <dbReference type="NCBI Taxonomy" id="2923436"/>
    <lineage>
        <taxon>Bacteria</taxon>
        <taxon>Pseudomonadati</taxon>
        <taxon>Bacteroidota</taxon>
        <taxon>Cytophagia</taxon>
        <taxon>Cytophagales</taxon>
        <taxon>Cyclobacteriaceae</taxon>
        <taxon>Belliella</taxon>
    </lineage>
</organism>
<feature type="domain" description="GIY-YIG" evidence="2">
    <location>
        <begin position="1"/>
        <end position="76"/>
    </location>
</feature>
<dbReference type="SUPFAM" id="SSF82771">
    <property type="entry name" value="GIY-YIG endonuclease"/>
    <property type="match status" value="1"/>
</dbReference>
<dbReference type="InterPro" id="IPR035901">
    <property type="entry name" value="GIY-YIG_endonuc_sf"/>
</dbReference>
<dbReference type="Gene3D" id="3.40.1440.10">
    <property type="entry name" value="GIY-YIG endonuclease"/>
    <property type="match status" value="1"/>
</dbReference>
<protein>
    <submittedName>
        <fullName evidence="3">GIY-YIG nuclease family protein</fullName>
    </submittedName>
</protein>
<dbReference type="PROSITE" id="PS50164">
    <property type="entry name" value="GIY_YIG"/>
    <property type="match status" value="1"/>
</dbReference>
<evidence type="ECO:0000313" key="4">
    <source>
        <dbReference type="Proteomes" id="UP001165488"/>
    </source>
</evidence>
<dbReference type="PANTHER" id="PTHR34477">
    <property type="entry name" value="UPF0213 PROTEIN YHBQ"/>
    <property type="match status" value="1"/>
</dbReference>
<sequence>MYFVYILYSAKTDRYYVGSTNDLEKRLRHHNLGLTPSTKSGSPSWELVYHEVLANRTTALKRELEIKKKKSRKYILWLIENRSIG</sequence>
<comment type="similarity">
    <text evidence="1">Belongs to the UPF0213 family.</text>
</comment>
<evidence type="ECO:0000256" key="1">
    <source>
        <dbReference type="ARBA" id="ARBA00007435"/>
    </source>
</evidence>
<dbReference type="InterPro" id="IPR000305">
    <property type="entry name" value="GIY-YIG_endonuc"/>
</dbReference>
<dbReference type="PANTHER" id="PTHR34477:SF5">
    <property type="entry name" value="BSL5627 PROTEIN"/>
    <property type="match status" value="1"/>
</dbReference>